<sequence>MHHPDYKKIYLDILNAEYPDKISRCRNILQKDELSSMDVISLNEIIFGVKSQSHQKHKSYDKSAILEILIYQKKHKYNNSQLAEYFNLSRNTVAKWRKMFLV</sequence>
<dbReference type="Proteomes" id="UP000321150">
    <property type="component" value="Unassembled WGS sequence"/>
</dbReference>
<reference evidence="1 2" key="1">
    <citation type="submission" date="2019-07" db="EMBL/GenBank/DDBJ databases">
        <title>Whole genome shotgun sequence of Chryseobacterium lathyri NBRC 105250.</title>
        <authorList>
            <person name="Hosoyama A."/>
            <person name="Uohara A."/>
            <person name="Ohji S."/>
            <person name="Ichikawa N."/>
        </authorList>
    </citation>
    <scope>NUCLEOTIDE SEQUENCE [LARGE SCALE GENOMIC DNA]</scope>
    <source>
        <strain evidence="1 2">NBRC 105250</strain>
    </source>
</reference>
<dbReference type="EMBL" id="BJYI01000017">
    <property type="protein sequence ID" value="GEN73660.1"/>
    <property type="molecule type" value="Genomic_DNA"/>
</dbReference>
<dbReference type="InterPro" id="IPR010921">
    <property type="entry name" value="Trp_repressor/repl_initiator"/>
</dbReference>
<evidence type="ECO:0000313" key="2">
    <source>
        <dbReference type="Proteomes" id="UP000321150"/>
    </source>
</evidence>
<comment type="caution">
    <text evidence="1">The sequence shown here is derived from an EMBL/GenBank/DDBJ whole genome shotgun (WGS) entry which is preliminary data.</text>
</comment>
<proteinExistence type="predicted"/>
<dbReference type="OrthoDB" id="1260127at2"/>
<accession>A0A511YEN4</accession>
<name>A0A511YEN4_9FLAO</name>
<evidence type="ECO:0000313" key="1">
    <source>
        <dbReference type="EMBL" id="GEN73660.1"/>
    </source>
</evidence>
<protein>
    <recommendedName>
        <fullName evidence="3">Transposase</fullName>
    </recommendedName>
</protein>
<evidence type="ECO:0008006" key="3">
    <source>
        <dbReference type="Google" id="ProtNLM"/>
    </source>
</evidence>
<dbReference type="GO" id="GO:0043565">
    <property type="term" value="F:sequence-specific DNA binding"/>
    <property type="evidence" value="ECO:0007669"/>
    <property type="project" value="InterPro"/>
</dbReference>
<dbReference type="SUPFAM" id="SSF48295">
    <property type="entry name" value="TrpR-like"/>
    <property type="match status" value="1"/>
</dbReference>
<gene>
    <name evidence="1" type="ORF">CLA01_37320</name>
</gene>
<organism evidence="1 2">
    <name type="scientific">Chryseobacterium lathyri</name>
    <dbReference type="NCBI Taxonomy" id="395933"/>
    <lineage>
        <taxon>Bacteria</taxon>
        <taxon>Pseudomonadati</taxon>
        <taxon>Bacteroidota</taxon>
        <taxon>Flavobacteriia</taxon>
        <taxon>Flavobacteriales</taxon>
        <taxon>Weeksellaceae</taxon>
        <taxon>Chryseobacterium group</taxon>
        <taxon>Chryseobacterium</taxon>
    </lineage>
</organism>
<dbReference type="AlphaFoldDB" id="A0A511YEN4"/>